<reference evidence="1" key="1">
    <citation type="submission" date="2020-07" db="EMBL/GenBank/DDBJ databases">
        <title>Multicomponent nature underlies the extraordinary mechanical properties of spider dragline silk.</title>
        <authorList>
            <person name="Kono N."/>
            <person name="Nakamura H."/>
            <person name="Mori M."/>
            <person name="Yoshida Y."/>
            <person name="Ohtoshi R."/>
            <person name="Malay A.D."/>
            <person name="Moran D.A.P."/>
            <person name="Tomita M."/>
            <person name="Numata K."/>
            <person name="Arakawa K."/>
        </authorList>
    </citation>
    <scope>NUCLEOTIDE SEQUENCE</scope>
</reference>
<proteinExistence type="predicted"/>
<dbReference type="EMBL" id="BMAO01006555">
    <property type="protein sequence ID" value="GFR09511.1"/>
    <property type="molecule type" value="Genomic_DNA"/>
</dbReference>
<name>A0A8X6GQV4_TRICU</name>
<evidence type="ECO:0000313" key="2">
    <source>
        <dbReference type="Proteomes" id="UP000887116"/>
    </source>
</evidence>
<keyword evidence="2" id="KW-1185">Reference proteome</keyword>
<dbReference type="AlphaFoldDB" id="A0A8X6GQV4"/>
<comment type="caution">
    <text evidence="1">The sequence shown here is derived from an EMBL/GenBank/DDBJ whole genome shotgun (WGS) entry which is preliminary data.</text>
</comment>
<dbReference type="Proteomes" id="UP000887116">
    <property type="component" value="Unassembled WGS sequence"/>
</dbReference>
<organism evidence="1 2">
    <name type="scientific">Trichonephila clavata</name>
    <name type="common">Joro spider</name>
    <name type="synonym">Nephila clavata</name>
    <dbReference type="NCBI Taxonomy" id="2740835"/>
    <lineage>
        <taxon>Eukaryota</taxon>
        <taxon>Metazoa</taxon>
        <taxon>Ecdysozoa</taxon>
        <taxon>Arthropoda</taxon>
        <taxon>Chelicerata</taxon>
        <taxon>Arachnida</taxon>
        <taxon>Araneae</taxon>
        <taxon>Araneomorphae</taxon>
        <taxon>Entelegynae</taxon>
        <taxon>Araneoidea</taxon>
        <taxon>Nephilidae</taxon>
        <taxon>Trichonephila</taxon>
    </lineage>
</organism>
<accession>A0A8X6GQV4</accession>
<sequence length="84" mass="9553">MELESSLCFHDEDVADEINRVDSVTALVGIPPEKSKDHDDLTMVWEEHYGLQQEAHAMKFSEEFLPQHSRFPTNLALSIAGRVI</sequence>
<evidence type="ECO:0000313" key="1">
    <source>
        <dbReference type="EMBL" id="GFR09511.1"/>
    </source>
</evidence>
<gene>
    <name evidence="1" type="ORF">TNCT_697971</name>
</gene>
<protein>
    <submittedName>
        <fullName evidence="1">Uncharacterized protein</fullName>
    </submittedName>
</protein>